<feature type="binding site" evidence="4">
    <location>
        <position position="144"/>
    </location>
    <ligand>
        <name>substrate</name>
    </ligand>
</feature>
<keyword evidence="3 4" id="KW-0819">tRNA processing</keyword>
<dbReference type="SUPFAM" id="SSF51713">
    <property type="entry name" value="tRNA-guanine transglycosylase"/>
    <property type="match status" value="1"/>
</dbReference>
<sequence length="377" mass="42333">MFEILKKDPLSNARTGKLRTKNETIDTPVFMPVGTLGTVKSISPLELYNEGFKIMLSNTYHLFLRPGMEVIEKFGSLRNFTNYKGAILTDSGGFQIFSLSKFAKISSGGAEFMSHIDGSVHIFTPERVVKLQETFDSDIIMPLDVFSGPGVSKKIAEKDLDITLEWAERSISAKNKEKNNLIFLISQGNFFDDLREKSAIYLSELNADGYAIGGLAVGEDKETMRDMLGISVSKLPENKPRYLMGVGTPEDIITAVSLGVDMFDCVLPSRNARTGFAFTSKGNLNIKNSVHKFEKQPIDDECGCYACLNFSRAYLRHAFMSKEIFSQRLLTIHNLHFYQNMILNIRRSINDGNFTDYKNDFLGKRQQTAVLPEDTSL</sequence>
<dbReference type="PANTHER" id="PTHR46499">
    <property type="entry name" value="QUEUINE TRNA-RIBOSYLTRANSFERASE"/>
    <property type="match status" value="1"/>
</dbReference>
<dbReference type="InterPro" id="IPR050076">
    <property type="entry name" value="ArchSynthase1/Queuine_TRR"/>
</dbReference>
<feature type="binding site" evidence="4">
    <location>
        <position position="333"/>
    </location>
    <ligand>
        <name>Zn(2+)</name>
        <dbReference type="ChEBI" id="CHEBI:29105"/>
    </ligand>
</feature>
<evidence type="ECO:0000313" key="7">
    <source>
        <dbReference type="Proteomes" id="UP000316562"/>
    </source>
</evidence>
<proteinExistence type="inferred from homology"/>
<comment type="caution">
    <text evidence="4">Lacks conserved residue(s) required for the propagation of feature annotation.</text>
</comment>
<dbReference type="HAMAP" id="MF_00168">
    <property type="entry name" value="Q_tRNA_Tgt"/>
    <property type="match status" value="1"/>
</dbReference>
<evidence type="ECO:0000256" key="3">
    <source>
        <dbReference type="ARBA" id="ARBA00022694"/>
    </source>
</evidence>
<dbReference type="EC" id="2.4.2.29" evidence="4"/>
<keyword evidence="2 4" id="KW-0808">Transferase</keyword>
<dbReference type="GO" id="GO:0008479">
    <property type="term" value="F:tRNA-guanosine(34) queuine transglycosylase activity"/>
    <property type="evidence" value="ECO:0007669"/>
    <property type="project" value="UniProtKB-UniRule"/>
</dbReference>
<dbReference type="InterPro" id="IPR036511">
    <property type="entry name" value="TGT-like_sf"/>
</dbReference>
<evidence type="ECO:0000256" key="2">
    <source>
        <dbReference type="ARBA" id="ARBA00022679"/>
    </source>
</evidence>
<feature type="region of interest" description="RNA binding" evidence="4">
    <location>
        <begin position="245"/>
        <end position="251"/>
    </location>
</feature>
<keyword evidence="1 4" id="KW-0328">Glycosyltransferase</keyword>
<reference evidence="6 7" key="1">
    <citation type="journal article" date="2019" name="ISME J.">
        <title>Insights into ecological role of a new deltaproteobacterial order Candidatus Acidulodesulfobacterales by metagenomics and metatranscriptomics.</title>
        <authorList>
            <person name="Tan S."/>
            <person name="Liu J."/>
            <person name="Fang Y."/>
            <person name="Hedlund B.P."/>
            <person name="Lian Z.H."/>
            <person name="Huang L.Y."/>
            <person name="Li J.T."/>
            <person name="Huang L.N."/>
            <person name="Li W.J."/>
            <person name="Jiang H.C."/>
            <person name="Dong H.L."/>
            <person name="Shu W.S."/>
        </authorList>
    </citation>
    <scope>NUCLEOTIDE SEQUENCE [LARGE SCALE GENOMIC DNA]</scope>
    <source>
        <strain evidence="6">AP2</strain>
    </source>
</reference>
<evidence type="ECO:0000259" key="5">
    <source>
        <dbReference type="Pfam" id="PF01702"/>
    </source>
</evidence>
<comment type="caution">
    <text evidence="6">The sequence shown here is derived from an EMBL/GenBank/DDBJ whole genome shotgun (WGS) entry which is preliminary data.</text>
</comment>
<dbReference type="UniPathway" id="UPA00392"/>
<feature type="active site" description="Nucleophile" evidence="4">
    <location>
        <position position="264"/>
    </location>
</feature>
<dbReference type="InterPro" id="IPR002616">
    <property type="entry name" value="tRNA_ribo_trans-like"/>
</dbReference>
<dbReference type="GO" id="GO:0046872">
    <property type="term" value="F:metal ion binding"/>
    <property type="evidence" value="ECO:0007669"/>
    <property type="project" value="UniProtKB-KW"/>
</dbReference>
<protein>
    <recommendedName>
        <fullName evidence="4">Queuine tRNA-ribosyltransferase</fullName>
        <ecNumber evidence="4">2.4.2.29</ecNumber>
    </recommendedName>
    <alternativeName>
        <fullName evidence="4">Guanine insertion enzyme</fullName>
    </alternativeName>
    <alternativeName>
        <fullName evidence="4">tRNA-guanine transglycosylase</fullName>
    </alternativeName>
</protein>
<dbReference type="NCBIfam" id="TIGR00449">
    <property type="entry name" value="tgt_general"/>
    <property type="match status" value="1"/>
</dbReference>
<feature type="binding site" evidence="4">
    <location>
        <position position="302"/>
    </location>
    <ligand>
        <name>Zn(2+)</name>
        <dbReference type="ChEBI" id="CHEBI:29105"/>
    </ligand>
</feature>
<dbReference type="EMBL" id="SGBC01000001">
    <property type="protein sequence ID" value="RZD16750.1"/>
    <property type="molecule type" value="Genomic_DNA"/>
</dbReference>
<accession>A0A519BHL3</accession>
<keyword evidence="4" id="KW-0479">Metal-binding</keyword>
<dbReference type="AlphaFoldDB" id="A0A519BHL3"/>
<dbReference type="Gene3D" id="3.20.20.105">
    <property type="entry name" value="Queuine tRNA-ribosyltransferase-like"/>
    <property type="match status" value="1"/>
</dbReference>
<comment type="function">
    <text evidence="4">Catalyzes the base-exchange of a guanine (G) residue with the queuine precursor 7-aminomethyl-7-deazaguanine (PreQ1) at position 34 (anticodon wobble position) in tRNAs with GU(N) anticodons (tRNA-Asp, -Asn, -His and -Tyr). Catalysis occurs through a double-displacement mechanism. The nucleophile active site attacks the C1' of nucleotide 34 to detach the guanine base from the RNA, forming a covalent enzyme-RNA intermediate. The proton acceptor active site deprotonates the incoming PreQ1, allowing a nucleophilic attack on the C1' of the ribose to form the product. After dissociation, two additional enzymatic reactions on the tRNA convert PreQ1 to queuine (Q), resulting in the hypermodified nucleoside queuosine (7-(((4,5-cis-dihydroxy-2-cyclopenten-1-yl)amino)methyl)-7-deazaguanosine).</text>
</comment>
<feature type="binding site" evidence="4">
    <location>
        <position position="307"/>
    </location>
    <ligand>
        <name>Zn(2+)</name>
        <dbReference type="ChEBI" id="CHEBI:29105"/>
    </ligand>
</feature>
<dbReference type="GO" id="GO:0005737">
    <property type="term" value="C:cytoplasm"/>
    <property type="evidence" value="ECO:0007669"/>
    <property type="project" value="TreeGrafter"/>
</dbReference>
<feature type="domain" description="tRNA-guanine(15) transglycosylase-like" evidence="5">
    <location>
        <begin position="12"/>
        <end position="366"/>
    </location>
</feature>
<dbReference type="GO" id="GO:0008616">
    <property type="term" value="P:tRNA queuosine(34) biosynthetic process"/>
    <property type="evidence" value="ECO:0007669"/>
    <property type="project" value="UniProtKB-UniRule"/>
</dbReference>
<comment type="catalytic activity">
    <reaction evidence="4">
        <text>7-aminomethyl-7-carbaguanine + guanosine(34) in tRNA = 7-aminomethyl-7-carbaguanosine(34) in tRNA + guanine</text>
        <dbReference type="Rhea" id="RHEA:24104"/>
        <dbReference type="Rhea" id="RHEA-COMP:10341"/>
        <dbReference type="Rhea" id="RHEA-COMP:10342"/>
        <dbReference type="ChEBI" id="CHEBI:16235"/>
        <dbReference type="ChEBI" id="CHEBI:58703"/>
        <dbReference type="ChEBI" id="CHEBI:74269"/>
        <dbReference type="ChEBI" id="CHEBI:82833"/>
        <dbReference type="EC" id="2.4.2.29"/>
    </reaction>
</comment>
<dbReference type="Pfam" id="PF01702">
    <property type="entry name" value="TGT"/>
    <property type="match status" value="1"/>
</dbReference>
<keyword evidence="4" id="KW-0862">Zinc</keyword>
<evidence type="ECO:0000313" key="6">
    <source>
        <dbReference type="EMBL" id="RZD16750.1"/>
    </source>
</evidence>
<evidence type="ECO:0000256" key="4">
    <source>
        <dbReference type="HAMAP-Rule" id="MF_00168"/>
    </source>
</evidence>
<organism evidence="6 7">
    <name type="scientific">Acididesulfobacter guangdongensis</name>
    <dbReference type="NCBI Taxonomy" id="2597225"/>
    <lineage>
        <taxon>Bacteria</taxon>
        <taxon>Deltaproteobacteria</taxon>
        <taxon>Candidatus Acidulodesulfobacterales</taxon>
        <taxon>Candidatus Acididesulfobacter</taxon>
    </lineage>
</organism>
<comment type="pathway">
    <text evidence="4">tRNA modification; tRNA-queuosine biosynthesis.</text>
</comment>
<feature type="binding site" evidence="4">
    <location>
        <position position="187"/>
    </location>
    <ligand>
        <name>substrate</name>
    </ligand>
</feature>
<evidence type="ECO:0000256" key="1">
    <source>
        <dbReference type="ARBA" id="ARBA00022676"/>
    </source>
</evidence>
<comment type="similarity">
    <text evidence="4">Belongs to the queuine tRNA-ribosyltransferase family.</text>
</comment>
<comment type="cofactor">
    <cofactor evidence="4">
        <name>Zn(2+)</name>
        <dbReference type="ChEBI" id="CHEBI:29105"/>
    </cofactor>
    <text evidence="4">Binds 1 zinc ion per subunit.</text>
</comment>
<feature type="binding site" evidence="4">
    <location>
        <position position="304"/>
    </location>
    <ligand>
        <name>Zn(2+)</name>
        <dbReference type="ChEBI" id="CHEBI:29105"/>
    </ligand>
</feature>
<keyword evidence="4" id="KW-0671">Queuosine biosynthesis</keyword>
<gene>
    <name evidence="4" type="primary">tgt</name>
    <name evidence="6" type="ORF">EVJ46_00470</name>
</gene>
<dbReference type="InterPro" id="IPR004803">
    <property type="entry name" value="TGT"/>
</dbReference>
<name>A0A519BHL3_ACIG2</name>
<dbReference type="Proteomes" id="UP000316562">
    <property type="component" value="Unassembled WGS sequence"/>
</dbReference>
<feature type="active site" description="Proton acceptor" evidence="4">
    <location>
        <position position="90"/>
    </location>
</feature>
<feature type="binding site" evidence="4">
    <location>
        <begin position="90"/>
        <end position="94"/>
    </location>
    <ligand>
        <name>substrate</name>
    </ligand>
</feature>
<dbReference type="NCBIfam" id="TIGR00430">
    <property type="entry name" value="Q_tRNA_tgt"/>
    <property type="match status" value="1"/>
</dbReference>
<dbReference type="PANTHER" id="PTHR46499:SF1">
    <property type="entry name" value="QUEUINE TRNA-RIBOSYLTRANSFERASE"/>
    <property type="match status" value="1"/>
</dbReference>
<feature type="binding site" evidence="4">
    <location>
        <position position="214"/>
    </location>
    <ligand>
        <name>substrate</name>
    </ligand>
</feature>
<comment type="subunit">
    <text evidence="4">Homodimer. Within each dimer, one monomer is responsible for RNA recognition and catalysis, while the other monomer binds to the replacement base PreQ1.</text>
</comment>